<feature type="domain" description="BAR" evidence="3">
    <location>
        <begin position="12"/>
        <end position="234"/>
    </location>
</feature>
<dbReference type="AlphaFoldDB" id="A0A3N4LV77"/>
<evidence type="ECO:0000313" key="5">
    <source>
        <dbReference type="Proteomes" id="UP000267821"/>
    </source>
</evidence>
<dbReference type="Gene3D" id="1.20.1270.60">
    <property type="entry name" value="Arfaptin homology (AH) domain/BAR domain"/>
    <property type="match status" value="1"/>
</dbReference>
<dbReference type="PROSITE" id="PS51021">
    <property type="entry name" value="BAR"/>
    <property type="match status" value="1"/>
</dbReference>
<feature type="region of interest" description="Disordered" evidence="2">
    <location>
        <begin position="227"/>
        <end position="422"/>
    </location>
</feature>
<dbReference type="OrthoDB" id="14167at2759"/>
<protein>
    <submittedName>
        <fullName evidence="4">BAR-domain-containing protein</fullName>
    </submittedName>
</protein>
<sequence>MKRLDRLKQWAGEKMGGEIKTTLSDDFKSMEAEMQLRQDGMEKLHNTMNVYVKSISKRKEAEDREKMLPLDVLAHAMIAHGEEFETDSVFGNCLINMGQANEKIARIQDSYVSKVSETWLESMERTLTQMKEYQTARRRLESRRLAYDATLTKMQKQKREDFRVEEELRAQRIKYEESNEDVLRRMTDIQESEAESVAELTAFMEAELEYHDRCRDILSSLKRQWPAGQLAARSTPARRVHSRTTTTAPPREESPPPPPQPERMQIRSRISSQDQQYRMQTPEPSDYQRPVLQRTNTTPASFDGPTSSRRGYVAEPPPLPINRSFRSTPQPSKVNTDISSHGYSQSGGNSPTGQYGSEGVSPATTHSGHRFPSRPPSTSNLADRYNAGSVRAPPPPPAPRSIGKKPPPPPPPAKRPALAARE</sequence>
<evidence type="ECO:0000256" key="2">
    <source>
        <dbReference type="SAM" id="MobiDB-lite"/>
    </source>
</evidence>
<dbReference type="InterPro" id="IPR027267">
    <property type="entry name" value="AH/BAR_dom_sf"/>
</dbReference>
<feature type="compositionally biased region" description="Pro residues" evidence="2">
    <location>
        <begin position="392"/>
        <end position="414"/>
    </location>
</feature>
<keyword evidence="5" id="KW-1185">Reference proteome</keyword>
<dbReference type="InParanoid" id="A0A3N4LV77"/>
<feature type="coiled-coil region" evidence="1">
    <location>
        <begin position="123"/>
        <end position="185"/>
    </location>
</feature>
<proteinExistence type="predicted"/>
<evidence type="ECO:0000313" key="4">
    <source>
        <dbReference type="EMBL" id="RPB26796.1"/>
    </source>
</evidence>
<dbReference type="InterPro" id="IPR004148">
    <property type="entry name" value="BAR_dom"/>
</dbReference>
<feature type="compositionally biased region" description="Polar residues" evidence="2">
    <location>
        <begin position="293"/>
        <end position="309"/>
    </location>
</feature>
<dbReference type="SMART" id="SM00721">
    <property type="entry name" value="BAR"/>
    <property type="match status" value="1"/>
</dbReference>
<accession>A0A3N4LV77</accession>
<gene>
    <name evidence="4" type="ORF">L211DRAFT_654642</name>
</gene>
<dbReference type="Proteomes" id="UP000267821">
    <property type="component" value="Unassembled WGS sequence"/>
</dbReference>
<dbReference type="SUPFAM" id="SSF103657">
    <property type="entry name" value="BAR/IMD domain-like"/>
    <property type="match status" value="1"/>
</dbReference>
<feature type="compositionally biased region" description="Polar residues" evidence="2">
    <location>
        <begin position="324"/>
        <end position="355"/>
    </location>
</feature>
<dbReference type="STRING" id="1051890.A0A3N4LV77"/>
<keyword evidence="1" id="KW-0175">Coiled coil</keyword>
<feature type="compositionally biased region" description="Low complexity" evidence="2">
    <location>
        <begin position="267"/>
        <end position="278"/>
    </location>
</feature>
<dbReference type="Pfam" id="PF03114">
    <property type="entry name" value="BAR"/>
    <property type="match status" value="1"/>
</dbReference>
<name>A0A3N4LV77_9PEZI</name>
<organism evidence="4 5">
    <name type="scientific">Terfezia boudieri ATCC MYA-4762</name>
    <dbReference type="NCBI Taxonomy" id="1051890"/>
    <lineage>
        <taxon>Eukaryota</taxon>
        <taxon>Fungi</taxon>
        <taxon>Dikarya</taxon>
        <taxon>Ascomycota</taxon>
        <taxon>Pezizomycotina</taxon>
        <taxon>Pezizomycetes</taxon>
        <taxon>Pezizales</taxon>
        <taxon>Pezizaceae</taxon>
        <taxon>Terfezia</taxon>
    </lineage>
</organism>
<reference evidence="4 5" key="1">
    <citation type="journal article" date="2018" name="Nat. Ecol. Evol.">
        <title>Pezizomycetes genomes reveal the molecular basis of ectomycorrhizal truffle lifestyle.</title>
        <authorList>
            <person name="Murat C."/>
            <person name="Payen T."/>
            <person name="Noel B."/>
            <person name="Kuo A."/>
            <person name="Morin E."/>
            <person name="Chen J."/>
            <person name="Kohler A."/>
            <person name="Krizsan K."/>
            <person name="Balestrini R."/>
            <person name="Da Silva C."/>
            <person name="Montanini B."/>
            <person name="Hainaut M."/>
            <person name="Levati E."/>
            <person name="Barry K.W."/>
            <person name="Belfiori B."/>
            <person name="Cichocki N."/>
            <person name="Clum A."/>
            <person name="Dockter R.B."/>
            <person name="Fauchery L."/>
            <person name="Guy J."/>
            <person name="Iotti M."/>
            <person name="Le Tacon F."/>
            <person name="Lindquist E.A."/>
            <person name="Lipzen A."/>
            <person name="Malagnac F."/>
            <person name="Mello A."/>
            <person name="Molinier V."/>
            <person name="Miyauchi S."/>
            <person name="Poulain J."/>
            <person name="Riccioni C."/>
            <person name="Rubini A."/>
            <person name="Sitrit Y."/>
            <person name="Splivallo R."/>
            <person name="Traeger S."/>
            <person name="Wang M."/>
            <person name="Zifcakova L."/>
            <person name="Wipf D."/>
            <person name="Zambonelli A."/>
            <person name="Paolocci F."/>
            <person name="Nowrousian M."/>
            <person name="Ottonello S."/>
            <person name="Baldrian P."/>
            <person name="Spatafora J.W."/>
            <person name="Henrissat B."/>
            <person name="Nagy L.G."/>
            <person name="Aury J.M."/>
            <person name="Wincker P."/>
            <person name="Grigoriev I.V."/>
            <person name="Bonfante P."/>
            <person name="Martin F.M."/>
        </authorList>
    </citation>
    <scope>NUCLEOTIDE SEQUENCE [LARGE SCALE GENOMIC DNA]</scope>
    <source>
        <strain evidence="4 5">ATCC MYA-4762</strain>
    </source>
</reference>
<evidence type="ECO:0000256" key="1">
    <source>
        <dbReference type="SAM" id="Coils"/>
    </source>
</evidence>
<dbReference type="EMBL" id="ML121533">
    <property type="protein sequence ID" value="RPB26796.1"/>
    <property type="molecule type" value="Genomic_DNA"/>
</dbReference>
<evidence type="ECO:0000259" key="3">
    <source>
        <dbReference type="PROSITE" id="PS51021"/>
    </source>
</evidence>
<dbReference type="GO" id="GO:0005737">
    <property type="term" value="C:cytoplasm"/>
    <property type="evidence" value="ECO:0007669"/>
    <property type="project" value="InterPro"/>
</dbReference>